<evidence type="ECO:0000313" key="6">
    <source>
        <dbReference type="EMBL" id="AUN93706.1"/>
    </source>
</evidence>
<protein>
    <recommendedName>
        <fullName evidence="5">Probable membrane transporter protein</fullName>
    </recommendedName>
</protein>
<evidence type="ECO:0000256" key="2">
    <source>
        <dbReference type="ARBA" id="ARBA00022692"/>
    </source>
</evidence>
<evidence type="ECO:0000313" key="7">
    <source>
        <dbReference type="Proteomes" id="UP000242205"/>
    </source>
</evidence>
<feature type="transmembrane region" description="Helical" evidence="5">
    <location>
        <begin position="234"/>
        <end position="254"/>
    </location>
</feature>
<reference evidence="6 7" key="1">
    <citation type="submission" date="2018-01" db="EMBL/GenBank/DDBJ databases">
        <authorList>
            <person name="Fu G.-Y."/>
        </authorList>
    </citation>
    <scope>NUCLEOTIDE SEQUENCE [LARGE SCALE GENOMIC DNA]</scope>
    <source>
        <strain evidence="6 7">SY39</strain>
    </source>
</reference>
<dbReference type="KEGG" id="atw:C0099_01400"/>
<dbReference type="EMBL" id="CP025682">
    <property type="protein sequence ID" value="AUN93706.1"/>
    <property type="molecule type" value="Genomic_DNA"/>
</dbReference>
<keyword evidence="3 5" id="KW-1133">Transmembrane helix</keyword>
<dbReference type="GO" id="GO:0005886">
    <property type="term" value="C:plasma membrane"/>
    <property type="evidence" value="ECO:0007669"/>
    <property type="project" value="UniProtKB-SubCell"/>
</dbReference>
<accession>A0A2I6S367</accession>
<feature type="transmembrane region" description="Helical" evidence="5">
    <location>
        <begin position="179"/>
        <end position="200"/>
    </location>
</feature>
<keyword evidence="2 5" id="KW-0812">Transmembrane</keyword>
<keyword evidence="5" id="KW-1003">Cell membrane</keyword>
<organism evidence="6 7">
    <name type="scientific">Pseudazoarcus pumilus</name>
    <dbReference type="NCBI Taxonomy" id="2067960"/>
    <lineage>
        <taxon>Bacteria</taxon>
        <taxon>Pseudomonadati</taxon>
        <taxon>Pseudomonadota</taxon>
        <taxon>Betaproteobacteria</taxon>
        <taxon>Rhodocyclales</taxon>
        <taxon>Zoogloeaceae</taxon>
        <taxon>Pseudazoarcus</taxon>
    </lineage>
</organism>
<dbReference type="AlphaFoldDB" id="A0A2I6S367"/>
<evidence type="ECO:0000256" key="4">
    <source>
        <dbReference type="ARBA" id="ARBA00023136"/>
    </source>
</evidence>
<keyword evidence="7" id="KW-1185">Reference proteome</keyword>
<dbReference type="Proteomes" id="UP000242205">
    <property type="component" value="Chromosome"/>
</dbReference>
<feature type="transmembrane region" description="Helical" evidence="5">
    <location>
        <begin position="88"/>
        <end position="107"/>
    </location>
</feature>
<gene>
    <name evidence="6" type="ORF">C0099_01400</name>
</gene>
<feature type="transmembrane region" description="Helical" evidence="5">
    <location>
        <begin position="113"/>
        <end position="130"/>
    </location>
</feature>
<sequence>MDDLSALQYVAIALLFAWSGFVRSGLGFGGAVLVLPFLLLIVNDPLVFLPLIAVHQILFGVWVLLRARLAQDADKAARGADWAYLRRALPWILPLSLLGVFGLITLPSRVMSAIVYLIVIAYSLGYVLNLPVRSRGSVSDAALLMLGGYFSGSSMIGGPLMVAVFASHVARERLRDTMIATWFILVSIKLLSLVIVGVDLQLMHHLWLLPCVLAGQLFGERLHGWLLAADASRFYRALGLVLLLTCVVGLGASLR</sequence>
<dbReference type="Pfam" id="PF01925">
    <property type="entry name" value="TauE"/>
    <property type="match status" value="1"/>
</dbReference>
<feature type="transmembrane region" description="Helical" evidence="5">
    <location>
        <begin position="12"/>
        <end position="41"/>
    </location>
</feature>
<evidence type="ECO:0000256" key="3">
    <source>
        <dbReference type="ARBA" id="ARBA00022989"/>
    </source>
</evidence>
<name>A0A2I6S367_9RHOO</name>
<dbReference type="InterPro" id="IPR002781">
    <property type="entry name" value="TM_pro_TauE-like"/>
</dbReference>
<dbReference type="OrthoDB" id="5801432at2"/>
<dbReference type="RefSeq" id="WP_102245780.1">
    <property type="nucleotide sequence ID" value="NZ_CP025682.1"/>
</dbReference>
<feature type="transmembrane region" description="Helical" evidence="5">
    <location>
        <begin position="47"/>
        <end position="67"/>
    </location>
</feature>
<comment type="subcellular location">
    <subcellularLocation>
        <location evidence="5">Cell membrane</location>
        <topology evidence="5">Multi-pass membrane protein</topology>
    </subcellularLocation>
    <subcellularLocation>
        <location evidence="1">Membrane</location>
        <topology evidence="1">Multi-pass membrane protein</topology>
    </subcellularLocation>
</comment>
<evidence type="ECO:0000256" key="5">
    <source>
        <dbReference type="RuleBase" id="RU363041"/>
    </source>
</evidence>
<keyword evidence="4 5" id="KW-0472">Membrane</keyword>
<evidence type="ECO:0000256" key="1">
    <source>
        <dbReference type="ARBA" id="ARBA00004141"/>
    </source>
</evidence>
<proteinExistence type="inferred from homology"/>
<feature type="transmembrane region" description="Helical" evidence="5">
    <location>
        <begin position="142"/>
        <end position="167"/>
    </location>
</feature>
<comment type="similarity">
    <text evidence="5">Belongs to the 4-toluene sulfonate uptake permease (TSUP) (TC 2.A.102) family.</text>
</comment>